<dbReference type="PATRIC" id="fig|1123269.5.peg.3127"/>
<feature type="signal peptide" evidence="1">
    <location>
        <begin position="1"/>
        <end position="25"/>
    </location>
</feature>
<dbReference type="HOGENOM" id="CLU_2511001_0_0_5"/>
<dbReference type="AlphaFoldDB" id="W0AF03"/>
<accession>W0AF03</accession>
<reference evidence="2 3" key="1">
    <citation type="submission" date="2013-07" db="EMBL/GenBank/DDBJ databases">
        <title>Completed genome of Sphingomonas sanxanigenens NX02.</title>
        <authorList>
            <person name="Ma T."/>
            <person name="Huang H."/>
            <person name="Wu M."/>
            <person name="Li X."/>
            <person name="Li G."/>
        </authorList>
    </citation>
    <scope>NUCLEOTIDE SEQUENCE [LARGE SCALE GENOMIC DNA]</scope>
    <source>
        <strain evidence="2 3">NX02</strain>
    </source>
</reference>
<dbReference type="STRING" id="1123269.NX02_15990"/>
<keyword evidence="1" id="KW-0732">Signal</keyword>
<name>W0AF03_9SPHN</name>
<organism evidence="2 3">
    <name type="scientific">Sphingomonas sanxanigenens DSM 19645 = NX02</name>
    <dbReference type="NCBI Taxonomy" id="1123269"/>
    <lineage>
        <taxon>Bacteria</taxon>
        <taxon>Pseudomonadati</taxon>
        <taxon>Pseudomonadota</taxon>
        <taxon>Alphaproteobacteria</taxon>
        <taxon>Sphingomonadales</taxon>
        <taxon>Sphingomonadaceae</taxon>
        <taxon>Sphingomonas</taxon>
    </lineage>
</organism>
<dbReference type="KEGG" id="ssan:NX02_15990"/>
<keyword evidence="3" id="KW-1185">Reference proteome</keyword>
<sequence>MTNTIIARLSIAISAVALSTAPAFAKPVETPAAVEAATAPGAPSMDQKICVKSRLTGSRIEKTVCRTRGEFIALNGFDPSVSVKK</sequence>
<dbReference type="OrthoDB" id="7586108at2"/>
<feature type="chain" id="PRO_5004785532" evidence="1">
    <location>
        <begin position="26"/>
        <end position="85"/>
    </location>
</feature>
<protein>
    <submittedName>
        <fullName evidence="2">Uncharacterized protein</fullName>
    </submittedName>
</protein>
<evidence type="ECO:0000256" key="1">
    <source>
        <dbReference type="SAM" id="SignalP"/>
    </source>
</evidence>
<dbReference type="Proteomes" id="UP000018851">
    <property type="component" value="Chromosome"/>
</dbReference>
<evidence type="ECO:0000313" key="2">
    <source>
        <dbReference type="EMBL" id="AHE54878.1"/>
    </source>
</evidence>
<gene>
    <name evidence="2" type="ORF">NX02_15990</name>
</gene>
<dbReference type="RefSeq" id="WP_025293077.1">
    <property type="nucleotide sequence ID" value="NZ_CP006644.1"/>
</dbReference>
<dbReference type="EMBL" id="CP006644">
    <property type="protein sequence ID" value="AHE54878.1"/>
    <property type="molecule type" value="Genomic_DNA"/>
</dbReference>
<proteinExistence type="predicted"/>
<evidence type="ECO:0000313" key="3">
    <source>
        <dbReference type="Proteomes" id="UP000018851"/>
    </source>
</evidence>